<dbReference type="OrthoDB" id="6495301at2759"/>
<evidence type="ECO:0000313" key="5">
    <source>
        <dbReference type="Proteomes" id="UP000237144"/>
    </source>
</evidence>
<gene>
    <name evidence="4" type="ORF">BMF94_4034</name>
</gene>
<dbReference type="InterPro" id="IPR029058">
    <property type="entry name" value="AB_hydrolase_fold"/>
</dbReference>
<comment type="caution">
    <text evidence="4">The sequence shown here is derived from an EMBL/GenBank/DDBJ whole genome shotgun (WGS) entry which is preliminary data.</text>
</comment>
<feature type="transmembrane region" description="Helical" evidence="2">
    <location>
        <begin position="30"/>
        <end position="52"/>
    </location>
</feature>
<name>A0A2S5B7W4_9BASI</name>
<feature type="domain" description="Carboxylesterase type B" evidence="3">
    <location>
        <begin position="256"/>
        <end position="292"/>
    </location>
</feature>
<sequence>MATPAQTPGATSSSSTFGLAHKSRGSFLAAWGRVLLVLCISGSLGCACVWPVLAAGSLLPVVSVVSLPALLATSFALFHFLPATLRLALAEPQPRLLPPFHLFHPRQNFRIWVSFTCILLDLHRSRLLTHFLEDLTKKVLLLRKTGSVPTCRANIVFVPADLDTGQPARRLDVYLTEENDATGEDKENVPLAQVIILLAFPSYRLAGSRGFPASAIAAQLRSTLDVCVVVPSLTPFTRDAPEGEALERMVGETRECVKWVGENIARYGGDSEQIWLMGFGAGAHIASLAMVQSAVVAAREGYFAQRADHETTRVNKEGLVSVDDGSSSSVLDALSPRHSGAAPSSNAPVIGGEEGMRAGGAHAADSPFSPSRRRQRSTSSDLARKSPSTSFERSSSTVEDIQEGDDDEVERLLRQSRLARLEKLEAEALPAWSEPPNDVEPSIASGAAALVSSGGRSFDMTARETDFDKDDDLGEPDSELSISDGIKSCRLFTLDSILSTRLAAQEHARSSGLRAPEEEQDLFVPDPSLYRHEPEFGFDSRQVCSSLATFDMPSIRSERKKPQREQSKRVEVKGMILVEGTYDIVKQGKWDADRGVDQVSSLMRLCDAPHRDFLHACPSHLLYAASPLLSAPDLASQGIESCHEIGVPVSRRLLPTKVLLIHGGADLLSPFSPAILFRNLLIGVGLESDDVKVKLYRHLTGFGALSALMGHGSYVSILYDEIAEILELDEEGTEDEQECVEAARQRS</sequence>
<dbReference type="Gene3D" id="3.40.50.1820">
    <property type="entry name" value="alpha/beta hydrolase"/>
    <property type="match status" value="1"/>
</dbReference>
<organism evidence="4 5">
    <name type="scientific">Rhodotorula taiwanensis</name>
    <dbReference type="NCBI Taxonomy" id="741276"/>
    <lineage>
        <taxon>Eukaryota</taxon>
        <taxon>Fungi</taxon>
        <taxon>Dikarya</taxon>
        <taxon>Basidiomycota</taxon>
        <taxon>Pucciniomycotina</taxon>
        <taxon>Microbotryomycetes</taxon>
        <taxon>Sporidiobolales</taxon>
        <taxon>Sporidiobolaceae</taxon>
        <taxon>Rhodotorula</taxon>
    </lineage>
</organism>
<dbReference type="InterPro" id="IPR002018">
    <property type="entry name" value="CarbesteraseB"/>
</dbReference>
<proteinExistence type="predicted"/>
<dbReference type="SUPFAM" id="SSF53474">
    <property type="entry name" value="alpha/beta-Hydrolases"/>
    <property type="match status" value="1"/>
</dbReference>
<dbReference type="STRING" id="741276.A0A2S5B7W4"/>
<keyword evidence="2" id="KW-1133">Transmembrane helix</keyword>
<dbReference type="EMBL" id="PJQD01000045">
    <property type="protein sequence ID" value="POY72874.1"/>
    <property type="molecule type" value="Genomic_DNA"/>
</dbReference>
<evidence type="ECO:0000259" key="3">
    <source>
        <dbReference type="Pfam" id="PF00135"/>
    </source>
</evidence>
<dbReference type="Pfam" id="PF00135">
    <property type="entry name" value="COesterase"/>
    <property type="match status" value="1"/>
</dbReference>
<evidence type="ECO:0000256" key="1">
    <source>
        <dbReference type="SAM" id="MobiDB-lite"/>
    </source>
</evidence>
<evidence type="ECO:0000313" key="4">
    <source>
        <dbReference type="EMBL" id="POY72874.1"/>
    </source>
</evidence>
<protein>
    <recommendedName>
        <fullName evidence="3">Carboxylesterase type B domain-containing protein</fullName>
    </recommendedName>
</protein>
<feature type="transmembrane region" description="Helical" evidence="2">
    <location>
        <begin position="58"/>
        <end position="81"/>
    </location>
</feature>
<accession>A0A2S5B7W4</accession>
<keyword evidence="2" id="KW-0812">Transmembrane</keyword>
<keyword evidence="5" id="KW-1185">Reference proteome</keyword>
<reference evidence="4 5" key="1">
    <citation type="journal article" date="2018" name="Front. Microbiol.">
        <title>Prospects for Fungal Bioremediation of Acidic Radioactive Waste Sites: Characterization and Genome Sequence of Rhodotorula taiwanensis MD1149.</title>
        <authorList>
            <person name="Tkavc R."/>
            <person name="Matrosova V.Y."/>
            <person name="Grichenko O.E."/>
            <person name="Gostincar C."/>
            <person name="Volpe R.P."/>
            <person name="Klimenkova P."/>
            <person name="Gaidamakova E.K."/>
            <person name="Zhou C.E."/>
            <person name="Stewart B.J."/>
            <person name="Lyman M.G."/>
            <person name="Malfatti S.A."/>
            <person name="Rubinfeld B."/>
            <person name="Courtot M."/>
            <person name="Singh J."/>
            <person name="Dalgard C.L."/>
            <person name="Hamilton T."/>
            <person name="Frey K.G."/>
            <person name="Gunde-Cimerman N."/>
            <person name="Dugan L."/>
            <person name="Daly M.J."/>
        </authorList>
    </citation>
    <scope>NUCLEOTIDE SEQUENCE [LARGE SCALE GENOMIC DNA]</scope>
    <source>
        <strain evidence="4 5">MD1149</strain>
    </source>
</reference>
<dbReference type="Proteomes" id="UP000237144">
    <property type="component" value="Unassembled WGS sequence"/>
</dbReference>
<feature type="compositionally biased region" description="Low complexity" evidence="1">
    <location>
        <begin position="386"/>
        <end position="396"/>
    </location>
</feature>
<keyword evidence="2" id="KW-0472">Membrane</keyword>
<feature type="compositionally biased region" description="Low complexity" evidence="1">
    <location>
        <begin position="318"/>
        <end position="334"/>
    </location>
</feature>
<dbReference type="AlphaFoldDB" id="A0A2S5B7W4"/>
<feature type="region of interest" description="Disordered" evidence="1">
    <location>
        <begin position="314"/>
        <end position="408"/>
    </location>
</feature>
<evidence type="ECO:0000256" key="2">
    <source>
        <dbReference type="SAM" id="Phobius"/>
    </source>
</evidence>